<organism evidence="1">
    <name type="scientific">Rhizophora mucronata</name>
    <name type="common">Asiatic mangrove</name>
    <dbReference type="NCBI Taxonomy" id="61149"/>
    <lineage>
        <taxon>Eukaryota</taxon>
        <taxon>Viridiplantae</taxon>
        <taxon>Streptophyta</taxon>
        <taxon>Embryophyta</taxon>
        <taxon>Tracheophyta</taxon>
        <taxon>Spermatophyta</taxon>
        <taxon>Magnoliopsida</taxon>
        <taxon>eudicotyledons</taxon>
        <taxon>Gunneridae</taxon>
        <taxon>Pentapetalae</taxon>
        <taxon>rosids</taxon>
        <taxon>fabids</taxon>
        <taxon>Malpighiales</taxon>
        <taxon>Rhizophoraceae</taxon>
        <taxon>Rhizophora</taxon>
    </lineage>
</organism>
<reference evidence="1" key="1">
    <citation type="submission" date="2018-02" db="EMBL/GenBank/DDBJ databases">
        <title>Rhizophora mucronata_Transcriptome.</title>
        <authorList>
            <person name="Meera S.P."/>
            <person name="Sreeshan A."/>
            <person name="Augustine A."/>
        </authorList>
    </citation>
    <scope>NUCLEOTIDE SEQUENCE</scope>
    <source>
        <tissue evidence="1">Leaf</tissue>
    </source>
</reference>
<name>A0A2P2P2G1_RHIMU</name>
<dbReference type="AlphaFoldDB" id="A0A2P2P2G1"/>
<accession>A0A2P2P2G1</accession>
<sequence>MDAIIIKLDSIHIHTMQYNKQPEVFIPKKFKRVAVKPIF</sequence>
<proteinExistence type="predicted"/>
<protein>
    <submittedName>
        <fullName evidence="1">Uncharacterized protein</fullName>
    </submittedName>
</protein>
<dbReference type="EMBL" id="GGEC01068440">
    <property type="protein sequence ID" value="MBX48924.1"/>
    <property type="molecule type" value="Transcribed_RNA"/>
</dbReference>
<evidence type="ECO:0000313" key="1">
    <source>
        <dbReference type="EMBL" id="MBX48924.1"/>
    </source>
</evidence>